<reference evidence="1" key="1">
    <citation type="submission" date="2013-07" db="EMBL/GenBank/DDBJ databases">
        <title>Sub-species coevolution in mutualistic symbiosis.</title>
        <authorList>
            <person name="Murfin K."/>
            <person name="Klassen J."/>
            <person name="Lee M."/>
            <person name="Forst S."/>
            <person name="Stock P."/>
            <person name="Goodrich-Blair H."/>
        </authorList>
    </citation>
    <scope>NUCLEOTIDE SEQUENCE [LARGE SCALE GENOMIC DNA]</scope>
    <source>
        <strain evidence="1">Kraussei Quebec</strain>
    </source>
</reference>
<name>A0A077P9T3_XENBV</name>
<dbReference type="SMART" id="SM01236">
    <property type="entry name" value="Haem_oxygenase_2"/>
    <property type="match status" value="1"/>
</dbReference>
<dbReference type="AlphaFoldDB" id="A0A077P9T3"/>
<dbReference type="HOGENOM" id="CLU_033805_0_0_6"/>
<dbReference type="OrthoDB" id="3444510at2"/>
<sequence length="475" mass="55407">MNNKFIRDYRKIKNFNDIDIGRDAILAFADSEQCIDNKNIYEEEFYGRRIRPHTLKHIDFSNPLTRDTISTYNALSANRILFTMNEMDLLMLPEPDKLIWNEYQNFYSDERFITSNIGIRFLEKYLFSFLDDEISITENWNKERVKEYFFSFADESMKCSSLPSTDAILKSLDPVTTAKDWLVQLSSDLLVESSSMTRYASGSYGKMGSSLFKIIIDELGYGDFSKKHSKLHQDTLNSVNLNNTPHYYWQYYLNGSLLLANYYNMITKDKRKFFRYIGAIYQAETFFIISCKIWRDVLKEILPNINVKYFNEHYLIDIDHSRMVFEELVSPAIDKYGQIAATEIIRGFEEIRLVDEISDQDFISQTKWKDNCEKNKNTHDKIIAKVKEAASKKIIPCVKITEPYNELSITHSYDQNTLCHVISGSMEFLIGYGKSTILSAGDGIVIERNRLHGTLIKSESCDYEIYTIGDLGQWE</sequence>
<dbReference type="InterPro" id="IPR011051">
    <property type="entry name" value="RmlC_Cupin_sf"/>
</dbReference>
<dbReference type="Gene3D" id="1.20.910.10">
    <property type="entry name" value="Heme oxygenase-like"/>
    <property type="match status" value="1"/>
</dbReference>
<dbReference type="InterPro" id="IPR016084">
    <property type="entry name" value="Haem_Oase-like_multi-hlx"/>
</dbReference>
<dbReference type="SUPFAM" id="SSF51182">
    <property type="entry name" value="RmlC-like cupins"/>
    <property type="match status" value="1"/>
</dbReference>
<comment type="caution">
    <text evidence="1">The sequence shown here is derived from an EMBL/GenBank/DDBJ whole genome shotgun (WGS) entry which is preliminary data.</text>
</comment>
<dbReference type="CDD" id="cd07002">
    <property type="entry name" value="cupin_SznF-like_C"/>
    <property type="match status" value="1"/>
</dbReference>
<dbReference type="RefSeq" id="WP_051861408.1">
    <property type="nucleotide sequence ID" value="NZ_CAWLZI010000274.1"/>
</dbReference>
<gene>
    <name evidence="1" type="ORF">XBKQ1_2930002</name>
</gene>
<evidence type="ECO:0000313" key="1">
    <source>
        <dbReference type="EMBL" id="CDH21145.1"/>
    </source>
</evidence>
<evidence type="ECO:0000313" key="2">
    <source>
        <dbReference type="Proteomes" id="UP000028500"/>
    </source>
</evidence>
<proteinExistence type="predicted"/>
<protein>
    <submittedName>
        <fullName evidence="1">Uncharacterized protein</fullName>
    </submittedName>
</protein>
<dbReference type="Proteomes" id="UP000028500">
    <property type="component" value="Unassembled WGS sequence"/>
</dbReference>
<dbReference type="EMBL" id="CBSY010000216">
    <property type="protein sequence ID" value="CDH21145.1"/>
    <property type="molecule type" value="Genomic_DNA"/>
</dbReference>
<dbReference type="Pfam" id="PF14518">
    <property type="entry name" value="Haem_oxygenas_2"/>
    <property type="match status" value="1"/>
</dbReference>
<keyword evidence="2" id="KW-1185">Reference proteome</keyword>
<organism evidence="1 2">
    <name type="scientific">Xenorhabdus bovienii str. kraussei Quebec</name>
    <dbReference type="NCBI Taxonomy" id="1398203"/>
    <lineage>
        <taxon>Bacteria</taxon>
        <taxon>Pseudomonadati</taxon>
        <taxon>Pseudomonadota</taxon>
        <taxon>Gammaproteobacteria</taxon>
        <taxon>Enterobacterales</taxon>
        <taxon>Morganellaceae</taxon>
        <taxon>Xenorhabdus</taxon>
    </lineage>
</organism>
<accession>A0A077P9T3</accession>